<name>W7J0P7_9PSEU</name>
<dbReference type="EMBL" id="AYXG01000076">
    <property type="protein sequence ID" value="EWC62567.1"/>
    <property type="molecule type" value="Genomic_DNA"/>
</dbReference>
<organism evidence="1 2">
    <name type="scientific">Actinokineospora spheciospongiae</name>
    <dbReference type="NCBI Taxonomy" id="909613"/>
    <lineage>
        <taxon>Bacteria</taxon>
        <taxon>Bacillati</taxon>
        <taxon>Actinomycetota</taxon>
        <taxon>Actinomycetes</taxon>
        <taxon>Pseudonocardiales</taxon>
        <taxon>Pseudonocardiaceae</taxon>
        <taxon>Actinokineospora</taxon>
    </lineage>
</organism>
<dbReference type="STRING" id="909613.UO65_2157"/>
<dbReference type="RefSeq" id="WP_035281170.1">
    <property type="nucleotide sequence ID" value="NZ_AYXG01000076.1"/>
</dbReference>
<sequence>MTGYHADPGELAAASARLRDTADTLAEVRLDATATTPVGPPDLAAALTAFTTEAQSALTTTTSAITEAAAGLHAATNAYTDTEVDATAALTRHLRD</sequence>
<dbReference type="Proteomes" id="UP000019277">
    <property type="component" value="Unassembled WGS sequence"/>
</dbReference>
<evidence type="ECO:0000313" key="1">
    <source>
        <dbReference type="EMBL" id="EWC62567.1"/>
    </source>
</evidence>
<gene>
    <name evidence="1" type="ORF">UO65_2157</name>
</gene>
<protein>
    <recommendedName>
        <fullName evidence="3">PE domain-containing protein</fullName>
    </recommendedName>
</protein>
<comment type="caution">
    <text evidence="1">The sequence shown here is derived from an EMBL/GenBank/DDBJ whole genome shotgun (WGS) entry which is preliminary data.</text>
</comment>
<dbReference type="AlphaFoldDB" id="W7J0P7"/>
<evidence type="ECO:0008006" key="3">
    <source>
        <dbReference type="Google" id="ProtNLM"/>
    </source>
</evidence>
<evidence type="ECO:0000313" key="2">
    <source>
        <dbReference type="Proteomes" id="UP000019277"/>
    </source>
</evidence>
<accession>W7J0P7</accession>
<reference evidence="1 2" key="1">
    <citation type="journal article" date="2014" name="Genome Announc.">
        <title>Draft Genome Sequence of the Antitrypanosomally Active Sponge-Associated Bacterium Actinokineospora sp. Strain EG49.</title>
        <authorList>
            <person name="Harjes J."/>
            <person name="Ryu T."/>
            <person name="Abdelmohsen U.R."/>
            <person name="Moitinho-Silva L."/>
            <person name="Horn H."/>
            <person name="Ravasi T."/>
            <person name="Hentschel U."/>
        </authorList>
    </citation>
    <scope>NUCLEOTIDE SEQUENCE [LARGE SCALE GENOMIC DNA]</scope>
    <source>
        <strain evidence="1 2">EG49</strain>
    </source>
</reference>
<keyword evidence="2" id="KW-1185">Reference proteome</keyword>
<proteinExistence type="predicted"/>